<evidence type="ECO:0000256" key="1">
    <source>
        <dbReference type="SAM" id="SignalP"/>
    </source>
</evidence>
<keyword evidence="3" id="KW-1185">Reference proteome</keyword>
<gene>
    <name evidence="2" type="ORF">BST83_10380</name>
</gene>
<dbReference type="Proteomes" id="UP000239522">
    <property type="component" value="Unassembled WGS sequence"/>
</dbReference>
<dbReference type="RefSeq" id="WP_104809731.1">
    <property type="nucleotide sequence ID" value="NZ_MQUA01000013.1"/>
</dbReference>
<evidence type="ECO:0008006" key="4">
    <source>
        <dbReference type="Google" id="ProtNLM"/>
    </source>
</evidence>
<comment type="caution">
    <text evidence="2">The sequence shown here is derived from an EMBL/GenBank/DDBJ whole genome shotgun (WGS) entry which is preliminary data.</text>
</comment>
<keyword evidence="1" id="KW-0732">Signal</keyword>
<organism evidence="2 3">
    <name type="scientific">Polaribacter filamentus</name>
    <dbReference type="NCBI Taxonomy" id="53483"/>
    <lineage>
        <taxon>Bacteria</taxon>
        <taxon>Pseudomonadati</taxon>
        <taxon>Bacteroidota</taxon>
        <taxon>Flavobacteriia</taxon>
        <taxon>Flavobacteriales</taxon>
        <taxon>Flavobacteriaceae</taxon>
    </lineage>
</organism>
<feature type="chain" id="PRO_5015492488" description="Peptidase M61 catalytic domain-containing protein" evidence="1">
    <location>
        <begin position="20"/>
        <end position="314"/>
    </location>
</feature>
<evidence type="ECO:0000313" key="3">
    <source>
        <dbReference type="Proteomes" id="UP000239522"/>
    </source>
</evidence>
<feature type="signal peptide" evidence="1">
    <location>
        <begin position="1"/>
        <end position="19"/>
    </location>
</feature>
<reference evidence="2 3" key="1">
    <citation type="submission" date="2016-11" db="EMBL/GenBank/DDBJ databases">
        <title>Trade-off between light-utilization and light-protection in marine flavobacteria.</title>
        <authorList>
            <person name="Kumagai Y."/>
        </authorList>
    </citation>
    <scope>NUCLEOTIDE SEQUENCE [LARGE SCALE GENOMIC DNA]</scope>
    <source>
        <strain evidence="2 3">ATCC 700397</strain>
    </source>
</reference>
<sequence>MKIFYLLTVLTIFSSCSGAVDEEVEVIDPNDNWGQITTQSPSYFTTSDVSTDHLDLVKEYYSLGATNWGSYGPLEWWVIGTSESAAAALDIIYCDRRDEVGSNTDNCLNRNHGFKDYAKNGQAGLNTRRNTGEKWSGFIITMASKHPSPSEDDYKQILLHEYFHVYQHAHVFSKIRSERDSRNQINPWWMEGGAEYMSQLLYSQQPGVGSERLKERMTWKMDSKSRLTSGEKINTIPHGDRGSIAYDLGAWFIAYLIDRTTLETYKTDFFKDLNDLGFEGSFTKHFGNSSTVLLADFHDNFLNQPLSDQLKIIP</sequence>
<dbReference type="EMBL" id="MQUA01000013">
    <property type="protein sequence ID" value="PQB07519.1"/>
    <property type="molecule type" value="Genomic_DNA"/>
</dbReference>
<accession>A0A2S7KXY1</accession>
<dbReference type="OrthoDB" id="7067908at2"/>
<proteinExistence type="predicted"/>
<dbReference type="PROSITE" id="PS51257">
    <property type="entry name" value="PROKAR_LIPOPROTEIN"/>
    <property type="match status" value="1"/>
</dbReference>
<protein>
    <recommendedName>
        <fullName evidence="4">Peptidase M61 catalytic domain-containing protein</fullName>
    </recommendedName>
</protein>
<evidence type="ECO:0000313" key="2">
    <source>
        <dbReference type="EMBL" id="PQB07519.1"/>
    </source>
</evidence>
<name>A0A2S7KXY1_9FLAO</name>
<dbReference type="AlphaFoldDB" id="A0A2S7KXY1"/>